<gene>
    <name evidence="1" type="ORF">AWC02_10390</name>
</gene>
<evidence type="ECO:0000313" key="2">
    <source>
        <dbReference type="Proteomes" id="UP000193465"/>
    </source>
</evidence>
<organism evidence="1 2">
    <name type="scientific">Mycolicibacter engbaekii</name>
    <dbReference type="NCBI Taxonomy" id="188915"/>
    <lineage>
        <taxon>Bacteria</taxon>
        <taxon>Bacillati</taxon>
        <taxon>Actinomycetota</taxon>
        <taxon>Actinomycetes</taxon>
        <taxon>Mycobacteriales</taxon>
        <taxon>Mycobacteriaceae</taxon>
        <taxon>Mycolicibacter</taxon>
    </lineage>
</organism>
<proteinExistence type="predicted"/>
<sequence>MNFAMSCRMVVASVPDSCSTSVSNMVDRLMNPTASFIAPSGSWLAYVATRLAANRESQWPTDHVVMARRVHSAFSFMAPWSH</sequence>
<protein>
    <submittedName>
        <fullName evidence="1">Uncharacterized protein</fullName>
    </submittedName>
</protein>
<dbReference type="Proteomes" id="UP000193465">
    <property type="component" value="Unassembled WGS sequence"/>
</dbReference>
<reference evidence="1 2" key="1">
    <citation type="submission" date="2016-01" db="EMBL/GenBank/DDBJ databases">
        <title>The new phylogeny of the genus Mycobacterium.</title>
        <authorList>
            <person name="Tarcisio F."/>
            <person name="Conor M."/>
            <person name="Antonella G."/>
            <person name="Elisabetta G."/>
            <person name="Giulia F.S."/>
            <person name="Sara T."/>
            <person name="Anna F."/>
            <person name="Clotilde B."/>
            <person name="Roberto B."/>
            <person name="Veronica D.S."/>
            <person name="Fabio R."/>
            <person name="Monica P."/>
            <person name="Olivier J."/>
            <person name="Enrico T."/>
            <person name="Nicola S."/>
        </authorList>
    </citation>
    <scope>NUCLEOTIDE SEQUENCE [LARGE SCALE GENOMIC DNA]</scope>
    <source>
        <strain evidence="1 2">ATCC 27353</strain>
    </source>
</reference>
<keyword evidence="2" id="KW-1185">Reference proteome</keyword>
<name>A0A1X1TRK9_9MYCO</name>
<dbReference type="EMBL" id="LQOT01000033">
    <property type="protein sequence ID" value="ORV47089.1"/>
    <property type="molecule type" value="Genomic_DNA"/>
</dbReference>
<evidence type="ECO:0000313" key="1">
    <source>
        <dbReference type="EMBL" id="ORV47089.1"/>
    </source>
</evidence>
<comment type="caution">
    <text evidence="1">The sequence shown here is derived from an EMBL/GenBank/DDBJ whole genome shotgun (WGS) entry which is preliminary data.</text>
</comment>
<dbReference type="AlphaFoldDB" id="A0A1X1TRK9"/>
<accession>A0A1X1TRK9</accession>